<keyword evidence="1" id="KW-0812">Transmembrane</keyword>
<reference evidence="2 3" key="1">
    <citation type="submission" date="2020-12" db="EMBL/GenBank/DDBJ databases">
        <title>FDA dAtabase for Regulatory Grade micrObial Sequences (FDA-ARGOS): Supporting development and validation of Infectious Disease Dx tests.</title>
        <authorList>
            <person name="Sproer C."/>
            <person name="Gronow S."/>
            <person name="Severitt S."/>
            <person name="Schroder I."/>
            <person name="Tallon L."/>
            <person name="Sadzewicz L."/>
            <person name="Zhao X."/>
            <person name="Boylan J."/>
            <person name="Ott S."/>
            <person name="Bowen H."/>
            <person name="Vavikolanu K."/>
            <person name="Mehta A."/>
            <person name="Aluvathingal J."/>
            <person name="Nadendla S."/>
            <person name="Lowell S."/>
            <person name="Myers T."/>
            <person name="Yan Y."/>
            <person name="Sichtig H."/>
        </authorList>
    </citation>
    <scope>NUCLEOTIDE SEQUENCE [LARGE SCALE GENOMIC DNA]</scope>
    <source>
        <strain evidence="2 3">FDAARGOS_988</strain>
    </source>
</reference>
<name>A0A7T4F0V0_9FIRM</name>
<feature type="transmembrane region" description="Helical" evidence="1">
    <location>
        <begin position="163"/>
        <end position="185"/>
    </location>
</feature>
<dbReference type="Pfam" id="PF14897">
    <property type="entry name" value="EpsG"/>
    <property type="match status" value="1"/>
</dbReference>
<dbReference type="Proteomes" id="UP000595276">
    <property type="component" value="Chromosome"/>
</dbReference>
<protein>
    <submittedName>
        <fullName evidence="2">EpsG family protein</fullName>
    </submittedName>
</protein>
<feature type="transmembrane region" description="Helical" evidence="1">
    <location>
        <begin position="235"/>
        <end position="254"/>
    </location>
</feature>
<feature type="transmembrane region" description="Helical" evidence="1">
    <location>
        <begin position="89"/>
        <end position="116"/>
    </location>
</feature>
<dbReference type="InterPro" id="IPR049458">
    <property type="entry name" value="EpsG-like"/>
</dbReference>
<evidence type="ECO:0000256" key="1">
    <source>
        <dbReference type="SAM" id="Phobius"/>
    </source>
</evidence>
<organism evidence="2 3">
    <name type="scientific">Anaerococcus vaginalis</name>
    <dbReference type="NCBI Taxonomy" id="33037"/>
    <lineage>
        <taxon>Bacteria</taxon>
        <taxon>Bacillati</taxon>
        <taxon>Bacillota</taxon>
        <taxon>Tissierellia</taxon>
        <taxon>Tissierellales</taxon>
        <taxon>Peptoniphilaceae</taxon>
        <taxon>Anaerococcus</taxon>
    </lineage>
</organism>
<feature type="transmembrane region" description="Helical" evidence="1">
    <location>
        <begin position="274"/>
        <end position="292"/>
    </location>
</feature>
<feature type="transmembrane region" description="Helical" evidence="1">
    <location>
        <begin position="59"/>
        <end position="77"/>
    </location>
</feature>
<evidence type="ECO:0000313" key="2">
    <source>
        <dbReference type="EMBL" id="QQB61767.1"/>
    </source>
</evidence>
<sequence length="306" mass="35925">MIGLMRNQHLGVDVDNYRYYFLKFYPSKSISFFIFNFKYDIGYVLLNKFIRLFTSNFRIFENIVFIISYGIFSYIIYKRSKCFSLSFLVYLGLGFLGTNLCILRQAIACSICFLSFDFIKKNKKLVSLLLILLAVTFHKTAIFFLLSYLIIKGNDSRVLLIKKNLFLMLSILGAMYIIPHLYKFYSNDYSNTSVSGQGYKLLFFYIIISFILRIIMNRKKLNNEVKDYEGSFGAIYLQIGAISFSLFARVTRYFELIYTLSIPNITYESKYRKFYIFIFALIFSALYIYGLVTDGCQIVPFESFLT</sequence>
<evidence type="ECO:0000313" key="3">
    <source>
        <dbReference type="Proteomes" id="UP000595276"/>
    </source>
</evidence>
<feature type="transmembrane region" description="Helical" evidence="1">
    <location>
        <begin position="128"/>
        <end position="151"/>
    </location>
</feature>
<dbReference type="RefSeq" id="WP_004839476.1">
    <property type="nucleotide sequence ID" value="NZ_CP066014.1"/>
</dbReference>
<dbReference type="AlphaFoldDB" id="A0A7T4F0V0"/>
<gene>
    <name evidence="2" type="ORF">I6H45_08175</name>
</gene>
<keyword evidence="1" id="KW-1133">Transmembrane helix</keyword>
<dbReference type="EMBL" id="CP066014">
    <property type="protein sequence ID" value="QQB61767.1"/>
    <property type="molecule type" value="Genomic_DNA"/>
</dbReference>
<dbReference type="GeneID" id="79022713"/>
<dbReference type="KEGG" id="avg:I6H45_08175"/>
<feature type="transmembrane region" description="Helical" evidence="1">
    <location>
        <begin position="197"/>
        <end position="215"/>
    </location>
</feature>
<keyword evidence="1" id="KW-0472">Membrane</keyword>
<accession>A0A7T4F0V0</accession>
<proteinExistence type="predicted"/>